<dbReference type="PRINTS" id="PR00415">
    <property type="entry name" value="ACONITASE"/>
</dbReference>
<dbReference type="InterPro" id="IPR018136">
    <property type="entry name" value="Aconitase_4Fe-4S_BS"/>
</dbReference>
<evidence type="ECO:0000256" key="7">
    <source>
        <dbReference type="ARBA" id="ARBA00023239"/>
    </source>
</evidence>
<evidence type="ECO:0000256" key="3">
    <source>
        <dbReference type="ARBA" id="ARBA00022605"/>
    </source>
</evidence>
<name>A0A8J7W9F9_9EURY</name>
<dbReference type="PANTHER" id="PTHR43822:SF22">
    <property type="entry name" value="ISOPROPYLMALATE_CITRAMALATE ISOMERASE LARGE SUBUNIT"/>
    <property type="match status" value="1"/>
</dbReference>
<dbReference type="Pfam" id="PF00330">
    <property type="entry name" value="Aconitase"/>
    <property type="match status" value="1"/>
</dbReference>
<dbReference type="GO" id="GO:0003861">
    <property type="term" value="F:3-isopropylmalate dehydratase activity"/>
    <property type="evidence" value="ECO:0007669"/>
    <property type="project" value="UniProtKB-UniRule"/>
</dbReference>
<dbReference type="GO" id="GO:0046872">
    <property type="term" value="F:metal ion binding"/>
    <property type="evidence" value="ECO:0007669"/>
    <property type="project" value="UniProtKB-KW"/>
</dbReference>
<keyword evidence="6 9" id="KW-0411">Iron-sulfur</keyword>
<evidence type="ECO:0000256" key="2">
    <source>
        <dbReference type="ARBA" id="ARBA00022485"/>
    </source>
</evidence>
<dbReference type="GO" id="GO:0009098">
    <property type="term" value="P:L-leucine biosynthetic process"/>
    <property type="evidence" value="ECO:0007669"/>
    <property type="project" value="UniProtKB-UniRule"/>
</dbReference>
<dbReference type="InterPro" id="IPR011826">
    <property type="entry name" value="HAcnase/IPMdehydase_lsu_prok"/>
</dbReference>
<evidence type="ECO:0000256" key="8">
    <source>
        <dbReference type="ARBA" id="ARBA00023304"/>
    </source>
</evidence>
<evidence type="ECO:0000313" key="12">
    <source>
        <dbReference type="Proteomes" id="UP000730161"/>
    </source>
</evidence>
<dbReference type="PROSITE" id="PS00450">
    <property type="entry name" value="ACONITASE_1"/>
    <property type="match status" value="1"/>
</dbReference>
<comment type="similarity">
    <text evidence="9">Belongs to the aconitase/IPM isomerase family. LeuC type 2 subfamily.</text>
</comment>
<comment type="subunit">
    <text evidence="9">Heterodimer of LeuC and LeuD.</text>
</comment>
<comment type="caution">
    <text evidence="11">The sequence shown here is derived from an EMBL/GenBank/DDBJ whole genome shotgun (WGS) entry which is preliminary data.</text>
</comment>
<evidence type="ECO:0000259" key="10">
    <source>
        <dbReference type="Pfam" id="PF00330"/>
    </source>
</evidence>
<dbReference type="Proteomes" id="UP000730161">
    <property type="component" value="Unassembled WGS sequence"/>
</dbReference>
<dbReference type="RefSeq" id="WP_211530286.1">
    <property type="nucleotide sequence ID" value="NZ_JWHL01000003.1"/>
</dbReference>
<gene>
    <name evidence="9" type="primary">leuC</name>
    <name evidence="11" type="ORF">RJ53_03700</name>
</gene>
<feature type="binding site" evidence="9">
    <location>
        <position position="299"/>
    </location>
    <ligand>
        <name>[4Fe-4S] cluster</name>
        <dbReference type="ChEBI" id="CHEBI:49883"/>
    </ligand>
</feature>
<proteinExistence type="inferred from homology"/>
<dbReference type="InterPro" id="IPR050067">
    <property type="entry name" value="IPM_dehydratase_rel_enz"/>
</dbReference>
<sequence>MARGLTVAEKIFSRRCHREKKAGDVVMAPIDAAMIHDITGPLAITQFWEMGGERVFDPEKIILLFDHQIPADSIPAAKNHVMMRAFAEEQGIVNYDLREGVCHQVALEKGRVAPGDIVVGSDSHTCMYGAVGAFATGIGSTDMGFALKFGALYFRVPESIRVGAEGRFASRVGPKDLILRLTGDIGADGATYCALEFGGSAFEEMDMPGRMTCCNMAIEMGGKAGIVPPDEVTRAYLKERRSFDPVELSPDSDAVYLDQRSYDVSDLSPQVAVPHNVDNVVSVEEVAGRKVDQVFIGSCTNGRFEDMQEAAEVLGNETFSDKVRVIIIPASRDEYLKTLRAGLIERFVEAGALVEAPCCGPCMGGAFGLLAPGEVSLSTSNRNFRGRQGSTEAEVYLSSPATAAASALYGEITDPRGV</sequence>
<dbReference type="GO" id="GO:0051539">
    <property type="term" value="F:4 iron, 4 sulfur cluster binding"/>
    <property type="evidence" value="ECO:0007669"/>
    <property type="project" value="UniProtKB-KW"/>
</dbReference>
<dbReference type="AlphaFoldDB" id="A0A8J7W9F9"/>
<feature type="binding site" evidence="9">
    <location>
        <position position="362"/>
    </location>
    <ligand>
        <name>[4Fe-4S] cluster</name>
        <dbReference type="ChEBI" id="CHEBI:49883"/>
    </ligand>
</feature>
<dbReference type="PANTHER" id="PTHR43822">
    <property type="entry name" value="HOMOACONITASE, MITOCHONDRIAL-RELATED"/>
    <property type="match status" value="1"/>
</dbReference>
<keyword evidence="3 9" id="KW-0028">Amino-acid biosynthesis</keyword>
<dbReference type="NCBIfam" id="NF001614">
    <property type="entry name" value="PRK00402.1"/>
    <property type="match status" value="1"/>
</dbReference>
<organism evidence="11 12">
    <name type="scientific">Methanocalculus chunghsingensis</name>
    <dbReference type="NCBI Taxonomy" id="156457"/>
    <lineage>
        <taxon>Archaea</taxon>
        <taxon>Methanobacteriati</taxon>
        <taxon>Methanobacteriota</taxon>
        <taxon>Stenosarchaea group</taxon>
        <taxon>Methanomicrobia</taxon>
        <taxon>Methanomicrobiales</taxon>
        <taxon>Methanocalculaceae</taxon>
        <taxon>Methanocalculus</taxon>
    </lineage>
</organism>
<dbReference type="HAMAP" id="MF_01027">
    <property type="entry name" value="LeuC_type2"/>
    <property type="match status" value="1"/>
</dbReference>
<dbReference type="EMBL" id="JWHL01000003">
    <property type="protein sequence ID" value="MBR1368658.1"/>
    <property type="molecule type" value="Genomic_DNA"/>
</dbReference>
<dbReference type="SUPFAM" id="SSF53732">
    <property type="entry name" value="Aconitase iron-sulfur domain"/>
    <property type="match status" value="1"/>
</dbReference>
<comment type="cofactor">
    <cofactor evidence="9">
        <name>[4Fe-4S] cluster</name>
        <dbReference type="ChEBI" id="CHEBI:49883"/>
    </cofactor>
    <text evidence="9">Binds 1 [4Fe-4S] cluster per subunit.</text>
</comment>
<keyword evidence="7 9" id="KW-0456">Lyase</keyword>
<evidence type="ECO:0000256" key="5">
    <source>
        <dbReference type="ARBA" id="ARBA00023004"/>
    </source>
</evidence>
<keyword evidence="4 9" id="KW-0479">Metal-binding</keyword>
<keyword evidence="1 9" id="KW-0432">Leucine biosynthesis</keyword>
<dbReference type="NCBIfam" id="TIGR02086">
    <property type="entry name" value="IPMI_arch"/>
    <property type="match status" value="1"/>
</dbReference>
<dbReference type="InterPro" id="IPR015931">
    <property type="entry name" value="Acnase/IPM_dHydase_lsu_aba_1/3"/>
</dbReference>
<reference evidence="11" key="1">
    <citation type="submission" date="2014-12" db="EMBL/GenBank/DDBJ databases">
        <authorList>
            <person name="Huang H.-H."/>
            <person name="Chen S.-C."/>
            <person name="Lai M.-C."/>
        </authorList>
    </citation>
    <scope>NUCLEOTIDE SEQUENCE</scope>
    <source>
        <strain evidence="11">K1F9705b</strain>
    </source>
</reference>
<evidence type="ECO:0000313" key="11">
    <source>
        <dbReference type="EMBL" id="MBR1368658.1"/>
    </source>
</evidence>
<feature type="binding site" evidence="9">
    <location>
        <position position="359"/>
    </location>
    <ligand>
        <name>[4Fe-4S] cluster</name>
        <dbReference type="ChEBI" id="CHEBI:49883"/>
    </ligand>
</feature>
<dbReference type="InterPro" id="IPR033941">
    <property type="entry name" value="IPMI_cat"/>
</dbReference>
<dbReference type="InterPro" id="IPR036008">
    <property type="entry name" value="Aconitase_4Fe-4S_dom"/>
</dbReference>
<comment type="function">
    <text evidence="9">Catalyzes the isomerization between 2-isopropylmalate and 3-isopropylmalate, via the formation of 2-isopropylmaleate.</text>
</comment>
<dbReference type="NCBIfam" id="TIGR01343">
    <property type="entry name" value="hacA_fam"/>
    <property type="match status" value="1"/>
</dbReference>
<evidence type="ECO:0000256" key="9">
    <source>
        <dbReference type="HAMAP-Rule" id="MF_01027"/>
    </source>
</evidence>
<keyword evidence="8 9" id="KW-0100">Branched-chain amino acid biosynthesis</keyword>
<comment type="catalytic activity">
    <reaction evidence="9">
        <text>(2R,3S)-3-isopropylmalate = (2S)-2-isopropylmalate</text>
        <dbReference type="Rhea" id="RHEA:32287"/>
        <dbReference type="ChEBI" id="CHEBI:1178"/>
        <dbReference type="ChEBI" id="CHEBI:35121"/>
        <dbReference type="EC" id="4.2.1.33"/>
    </reaction>
</comment>
<dbReference type="EC" id="4.2.1.33" evidence="9"/>
<dbReference type="UniPathway" id="UPA00048">
    <property type="reaction ID" value="UER00071"/>
</dbReference>
<keyword evidence="12" id="KW-1185">Reference proteome</keyword>
<evidence type="ECO:0000256" key="1">
    <source>
        <dbReference type="ARBA" id="ARBA00022430"/>
    </source>
</evidence>
<dbReference type="OrthoDB" id="255at2157"/>
<evidence type="ECO:0000256" key="4">
    <source>
        <dbReference type="ARBA" id="ARBA00022723"/>
    </source>
</evidence>
<dbReference type="InterPro" id="IPR001030">
    <property type="entry name" value="Acoase/IPM_deHydtase_lsu_aba"/>
</dbReference>
<keyword evidence="2 9" id="KW-0004">4Fe-4S</keyword>
<protein>
    <recommendedName>
        <fullName evidence="9">3-isopropylmalate dehydratase large subunit</fullName>
        <ecNumber evidence="9">4.2.1.33</ecNumber>
    </recommendedName>
    <alternativeName>
        <fullName evidence="9">Alpha-IPM isomerase</fullName>
        <shortName evidence="9">IPMI</shortName>
    </alternativeName>
    <alternativeName>
        <fullName evidence="9">Isopropylmalate isomerase</fullName>
    </alternativeName>
</protein>
<accession>A0A8J7W9F9</accession>
<dbReference type="InterPro" id="IPR006251">
    <property type="entry name" value="Homoacnase/IPMdehydase_lsu"/>
</dbReference>
<dbReference type="Gene3D" id="3.30.499.10">
    <property type="entry name" value="Aconitase, domain 3"/>
    <property type="match status" value="2"/>
</dbReference>
<comment type="pathway">
    <text evidence="9">Amino-acid biosynthesis; L-leucine biosynthesis; L-leucine from 3-methyl-2-oxobutanoate: step 2/4.</text>
</comment>
<evidence type="ECO:0000256" key="6">
    <source>
        <dbReference type="ARBA" id="ARBA00023014"/>
    </source>
</evidence>
<dbReference type="CDD" id="cd01583">
    <property type="entry name" value="IPMI"/>
    <property type="match status" value="1"/>
</dbReference>
<dbReference type="PROSITE" id="PS01244">
    <property type="entry name" value="ACONITASE_2"/>
    <property type="match status" value="1"/>
</dbReference>
<keyword evidence="5 9" id="KW-0408">Iron</keyword>
<feature type="domain" description="Aconitase/3-isopropylmalate dehydratase large subunit alpha/beta/alpha" evidence="10">
    <location>
        <begin position="9"/>
        <end position="410"/>
    </location>
</feature>